<evidence type="ECO:0000313" key="3">
    <source>
        <dbReference type="EMBL" id="PJC81393.1"/>
    </source>
</evidence>
<name>A0A2M8GLG4_9BACT</name>
<feature type="coiled-coil region" evidence="1">
    <location>
        <begin position="78"/>
        <end position="105"/>
    </location>
</feature>
<gene>
    <name evidence="3" type="ORF">CO007_05010</name>
</gene>
<evidence type="ECO:0000313" key="4">
    <source>
        <dbReference type="Proteomes" id="UP000229370"/>
    </source>
</evidence>
<dbReference type="AlphaFoldDB" id="A0A2M8GLG4"/>
<protein>
    <recommendedName>
        <fullName evidence="2">DUF5660 domain-containing protein</fullName>
    </recommendedName>
</protein>
<feature type="domain" description="DUF5660" evidence="2">
    <location>
        <begin position="82"/>
        <end position="191"/>
    </location>
</feature>
<keyword evidence="1" id="KW-0175">Coiled coil</keyword>
<proteinExistence type="predicted"/>
<reference evidence="4" key="1">
    <citation type="submission" date="2017-09" db="EMBL/GenBank/DDBJ databases">
        <title>Depth-based differentiation of microbial function through sediment-hosted aquifers and enrichment of novel symbionts in the deep terrestrial subsurface.</title>
        <authorList>
            <person name="Probst A.J."/>
            <person name="Ladd B."/>
            <person name="Jarett J.K."/>
            <person name="Geller-Mcgrath D.E."/>
            <person name="Sieber C.M.K."/>
            <person name="Emerson J.B."/>
            <person name="Anantharaman K."/>
            <person name="Thomas B.C."/>
            <person name="Malmstrom R."/>
            <person name="Stieglmeier M."/>
            <person name="Klingl A."/>
            <person name="Woyke T."/>
            <person name="Ryan C.M."/>
            <person name="Banfield J.F."/>
        </authorList>
    </citation>
    <scope>NUCLEOTIDE SEQUENCE [LARGE SCALE GENOMIC DNA]</scope>
</reference>
<dbReference type="EMBL" id="PFQK01000087">
    <property type="protein sequence ID" value="PJC81393.1"/>
    <property type="molecule type" value="Genomic_DNA"/>
</dbReference>
<evidence type="ECO:0000256" key="1">
    <source>
        <dbReference type="SAM" id="Coils"/>
    </source>
</evidence>
<accession>A0A2M8GLG4</accession>
<dbReference type="InterPro" id="IPR043719">
    <property type="entry name" value="DUF5660"/>
</dbReference>
<comment type="caution">
    <text evidence="3">The sequence shown here is derived from an EMBL/GenBank/DDBJ whole genome shotgun (WGS) entry which is preliminary data.</text>
</comment>
<organism evidence="3 4">
    <name type="scientific">Candidatus Roizmanbacteria bacterium CG_4_8_14_3_um_filter_36_10</name>
    <dbReference type="NCBI Taxonomy" id="1974834"/>
    <lineage>
        <taxon>Bacteria</taxon>
        <taxon>Candidatus Roizmaniibacteriota</taxon>
    </lineage>
</organism>
<evidence type="ECO:0000259" key="2">
    <source>
        <dbReference type="Pfam" id="PF18904"/>
    </source>
</evidence>
<sequence>MTQRNLYQSKKTSKIKPINTVETINSKNPGFGSIDQIFGNFSDEYSGFQKPDLELDKKKTSRQRQEFSIFNYQNYYEKELVKKQIKELTEQIKQEIILIKKADTALSSDLKEIESLTLQAVPEKPGIYHIRFLEIILRVLKSIREKIGESRTWLSAMISRKKKRGSLFLNLSKKKGTQYSLSQELQSARSVQ</sequence>
<dbReference type="Pfam" id="PF18904">
    <property type="entry name" value="DUF5660"/>
    <property type="match status" value="1"/>
</dbReference>
<dbReference type="Proteomes" id="UP000229370">
    <property type="component" value="Unassembled WGS sequence"/>
</dbReference>